<dbReference type="InterPro" id="IPR049073">
    <property type="entry name" value="T6SS_VgrG3-like_C"/>
</dbReference>
<dbReference type="RefSeq" id="WP_271265896.1">
    <property type="nucleotide sequence ID" value="NZ_JAMGZJ010000059.1"/>
</dbReference>
<evidence type="ECO:0000259" key="1">
    <source>
        <dbReference type="PROSITE" id="PS50222"/>
    </source>
</evidence>
<feature type="domain" description="EF-hand" evidence="1">
    <location>
        <begin position="442"/>
        <end position="477"/>
    </location>
</feature>
<protein>
    <recommendedName>
        <fullName evidence="1">EF-hand domain-containing protein</fullName>
    </recommendedName>
</protein>
<dbReference type="Pfam" id="PF21277">
    <property type="entry name" value="T6SS_VgrG3-like_C"/>
    <property type="match status" value="1"/>
</dbReference>
<accession>A0A9J6QD73</accession>
<sequence>MKMVLPVDGYRSATEFMAAMQGSEGDTHWLMKQAEHWHGGIHICNDVAGSAVLKPGSHGLKCLTDGQVVAWRLNDVYQTAAFGKKTLKFSSTFVLIKSTCTPDKAKPDNALDFYTLWMQIAPLSDYGISDTPTATVTASALKICQDNTFPGWIRGGLKEGVNVPRDALRHYEVPQDTHTTLPRGTVVEIQQEASFLLNGRPAPFIFITVVSVPEGVKSGLSSGESGWISGLNKFVKRQGDTLPAWMQTARQHGVFNQVVTVSGEDSPGVKAGEVIGHLSLNERPYGGPQYFCHLEVLSQDARMKDFLANKSGVKTGATELHTLPDRTRWQHREKNNTFVVAGVGGDPSLSTAERYTPESDCRRRDAEGKTWYHIPDELAWMAAEDVERVNQFDLMKRGFVVLEQENAPQSIFQTPQEGWLREVYGRLEALARSETRDMYSLSYREKYQRLLHLMDLNQDGVIDAGELWRFLHNTQPHIRYQVQRMVVKHHSEWLKDGLSALWQAALDEQAKTYPDLAMFNREFINKLVWMKEVPEIRSSEALWHMHPVVFLDALALNHTRWVLGTTSECYESAGKGPGVISTGRGDHGGASYGCYQLSSNLGVVQQYIQQSKYKDKFLGLSIGTEAFNAKWKRIAEEDKKGFASDQHKFIKKTHYDVQLSFLEKNGIKLTHKRAAIHDMIWSTSVQYGPYTNLIVKATENILFESSTDSQIIELVQDYKYINTETKFPSSPTLWPGLKSRASSEKAKLLSLVKANAEIE</sequence>
<dbReference type="EMBL" id="JAMGZJ010000059">
    <property type="protein sequence ID" value="MCU6667258.1"/>
    <property type="molecule type" value="Genomic_DNA"/>
</dbReference>
<reference evidence="2" key="1">
    <citation type="submission" date="2022-05" db="EMBL/GenBank/DDBJ databases">
        <title>Description of a novel species of Leclercia; Leclercia tamurae and the Proposal for a Novel Genus Silvania gen. nov. Containing Two Novel Species Silvania hatchlandensis sp. nov. and Silvania confinis sp. nov. Isolated from the Rhizosphere of Oak.</title>
        <authorList>
            <person name="Maddock D.W."/>
            <person name="Brady C.L."/>
            <person name="Denman S."/>
            <person name="Arnold D."/>
        </authorList>
    </citation>
    <scope>NUCLEOTIDE SEQUENCE</scope>
    <source>
        <strain evidence="2">H4N4</strain>
    </source>
</reference>
<evidence type="ECO:0000313" key="3">
    <source>
        <dbReference type="Proteomes" id="UP001061282"/>
    </source>
</evidence>
<name>A0A9J6QD73_9ENTR</name>
<organism evidence="2 3">
    <name type="scientific">Silvania confinis</name>
    <dbReference type="NCBI Taxonomy" id="2926470"/>
    <lineage>
        <taxon>Bacteria</taxon>
        <taxon>Pseudomonadati</taxon>
        <taxon>Pseudomonadota</taxon>
        <taxon>Gammaproteobacteria</taxon>
        <taxon>Enterobacterales</taxon>
        <taxon>Enterobacteriaceae</taxon>
        <taxon>Silvania</taxon>
    </lineage>
</organism>
<dbReference type="InterPro" id="IPR011992">
    <property type="entry name" value="EF-hand-dom_pair"/>
</dbReference>
<dbReference type="AlphaFoldDB" id="A0A9J6QD73"/>
<dbReference type="PROSITE" id="PS00018">
    <property type="entry name" value="EF_HAND_1"/>
    <property type="match status" value="1"/>
</dbReference>
<dbReference type="Proteomes" id="UP001061282">
    <property type="component" value="Unassembled WGS sequence"/>
</dbReference>
<proteinExistence type="predicted"/>
<comment type="caution">
    <text evidence="2">The sequence shown here is derived from an EMBL/GenBank/DDBJ whole genome shotgun (WGS) entry which is preliminary data.</text>
</comment>
<dbReference type="PROSITE" id="PS50222">
    <property type="entry name" value="EF_HAND_2"/>
    <property type="match status" value="1"/>
</dbReference>
<dbReference type="GO" id="GO:0005509">
    <property type="term" value="F:calcium ion binding"/>
    <property type="evidence" value="ECO:0007669"/>
    <property type="project" value="InterPro"/>
</dbReference>
<dbReference type="InterPro" id="IPR002048">
    <property type="entry name" value="EF_hand_dom"/>
</dbReference>
<dbReference type="SUPFAM" id="SSF47473">
    <property type="entry name" value="EF-hand"/>
    <property type="match status" value="1"/>
</dbReference>
<keyword evidence="3" id="KW-1185">Reference proteome</keyword>
<dbReference type="InterPro" id="IPR018247">
    <property type="entry name" value="EF_Hand_1_Ca_BS"/>
</dbReference>
<evidence type="ECO:0000313" key="2">
    <source>
        <dbReference type="EMBL" id="MCU6667258.1"/>
    </source>
</evidence>
<gene>
    <name evidence="2" type="ORF">M8013_00585</name>
</gene>